<accession>A0A0H4Y124</accession>
<dbReference type="GeneID" id="25392248"/>
<dbReference type="EMBL" id="KT159937">
    <property type="protein sequence ID" value="AKR04205.1"/>
    <property type="molecule type" value="Genomic_DNA"/>
</dbReference>
<name>A0A0H4Y124_9POXV</name>
<feature type="region of interest" description="Disordered" evidence="1">
    <location>
        <begin position="276"/>
        <end position="401"/>
    </location>
</feature>
<feature type="compositionally biased region" description="Basic residues" evidence="1">
    <location>
        <begin position="349"/>
        <end position="365"/>
    </location>
</feature>
<feature type="compositionally biased region" description="Acidic residues" evidence="1">
    <location>
        <begin position="376"/>
        <end position="392"/>
    </location>
</feature>
<evidence type="ECO:0000256" key="1">
    <source>
        <dbReference type="SAM" id="MobiDB-lite"/>
    </source>
</evidence>
<dbReference type="KEGG" id="vg:25392248"/>
<evidence type="ECO:0000313" key="2">
    <source>
        <dbReference type="EMBL" id="AKR04205.1"/>
    </source>
</evidence>
<feature type="compositionally biased region" description="Acidic residues" evidence="1">
    <location>
        <begin position="333"/>
        <end position="345"/>
    </location>
</feature>
<evidence type="ECO:0000313" key="3">
    <source>
        <dbReference type="Proteomes" id="UP000105007"/>
    </source>
</evidence>
<dbReference type="RefSeq" id="YP_009162453.1">
    <property type="nucleotide sequence ID" value="NC_027707.1"/>
</dbReference>
<sequence length="417" mass="46810">MDMNNAHLKYKCLLSSCNNYHIKENSHSAGCETCQKVPDQPKSCHKHRVVVCDKNEMPYSVTHNFSQSNKNGTLYWARDNYVTVTLSDGSSKNVNDFIIQAKLSVSEKPKFGSVESQFELQGRIKILECNPLLVAYINKYNNHKHLNVLGVDSDVMWDNTLSLDKVFYCKDSYMKDAVLYVGNGVGSKKVKFLQDYLMCGKGKNTSNGRCKKFREMKNVTCQMSISPVLLSIGKTKVPDTSPQYVKKACEVSCSKIHFGVNWIRCSDSVTTKTIDENGEEITVETPSLMLEDSSNDSDSDMKPDSSKMIRGIPKVKGKTAADKLLSYDSGKEDSDEEVNEESEEEVVVKKKPSKKASKTVKKSKKPVIVVESEASSTEEDQDIYDDEDDDDEDLKKPSKVSSVWATVPKKTKKKTKK</sequence>
<reference evidence="2 3" key="1">
    <citation type="journal article" date="2015" name="J. Virol.">
        <title>Salmon gill poxvirus, the deepest representative of the Chordopoxvirinae.</title>
        <authorList>
            <person name="Gjessing M.C."/>
            <person name="Yutin N."/>
            <person name="Tengs T."/>
            <person name="Senkevich T."/>
            <person name="Koonin E.V."/>
            <person name="Ronning H.P."/>
            <person name="Alarson M."/>
            <person name="Ylving S."/>
            <person name="Lie K.-I."/>
            <person name="Saure B."/>
            <person name="Tran L."/>
            <person name="Moss B."/>
            <person name="Dale O.B."/>
        </authorList>
    </citation>
    <scope>NUCLEOTIDE SEQUENCE [LARGE SCALE GENOMIC DNA]</scope>
    <source>
        <strain evidence="2">2012-04-F277-L3G</strain>
    </source>
</reference>
<proteinExistence type="predicted"/>
<organism evidence="2 3">
    <name type="scientific">Salmon gill poxvirus</name>
    <dbReference type="NCBI Taxonomy" id="1680908"/>
    <lineage>
        <taxon>Viruses</taxon>
        <taxon>Varidnaviria</taxon>
        <taxon>Bamfordvirae</taxon>
        <taxon>Nucleocytoviricota</taxon>
        <taxon>Pokkesviricetes</taxon>
        <taxon>Chitovirales</taxon>
        <taxon>Poxviridae</taxon>
        <taxon>Chordopoxvirinae</taxon>
        <taxon>Salmonpoxvirus</taxon>
        <taxon>Salmonpoxvirus gillpox</taxon>
        <taxon>Salmon gillpox virus</taxon>
    </lineage>
</organism>
<dbReference type="Proteomes" id="UP000105007">
    <property type="component" value="Segment"/>
</dbReference>
<keyword evidence="3" id="KW-1185">Reference proteome</keyword>
<gene>
    <name evidence="2" type="ORF">SGPV081</name>
</gene>
<protein>
    <submittedName>
        <fullName evidence="2">Uncharacterized protein</fullName>
    </submittedName>
</protein>